<dbReference type="RefSeq" id="WP_277731627.1">
    <property type="nucleotide sequence ID" value="NZ_CP120733.1"/>
</dbReference>
<feature type="transmembrane region" description="Helical" evidence="8">
    <location>
        <begin position="190"/>
        <end position="212"/>
    </location>
</feature>
<sequence>MNKDNEIYDLDGVPPLHRAIPLGLQHILSMFAGNVAPLIIIANAMSLPVDEKTFLIQCAMFIAGVTTLIQLYPIGPIGAKLPIVMGTSFGFLPVGISISAQYGLAGVLGASFVGGFFEIIMGAFLKPLRKYFPPVVTGTVLLSIGLSLLPVGIKYFAGGVGAKDFGSPSNLLLGTIVLVTVLFFNQYTKGITSMSSILIGIIVGYIVAIPMGKIDFSAVSQAKWVSFPVPFKYGMTFHLDAIVGMLLMYILTTVETVGDISGITMGGANREATDKELAGGVMADGLGSCLAAIFNVLPNTSFSQNVGLVALTGIMSRFVVAVGAVFLIITGLFPKIGTVVALMPQSVLGGATIVMFSMIAISGINLITKEPLTGKNSMIVAVAMGLGFGLGSVPEAIAYLPESVKMIFGGSGMVVTGTIAIILNIILPENQEKKVEHNTKKSLSGA</sequence>
<evidence type="ECO:0000256" key="6">
    <source>
        <dbReference type="ARBA" id="ARBA00022989"/>
    </source>
</evidence>
<evidence type="ECO:0000313" key="9">
    <source>
        <dbReference type="EMBL" id="WFD09692.1"/>
    </source>
</evidence>
<keyword evidence="6 8" id="KW-1133">Transmembrane helix</keyword>
<dbReference type="Proteomes" id="UP001222800">
    <property type="component" value="Chromosome"/>
</dbReference>
<keyword evidence="4" id="KW-1003">Cell membrane</keyword>
<dbReference type="PANTHER" id="PTHR42810:SF4">
    <property type="entry name" value="URIC ACID TRANSPORTER UACT"/>
    <property type="match status" value="1"/>
</dbReference>
<evidence type="ECO:0000256" key="4">
    <source>
        <dbReference type="ARBA" id="ARBA00022475"/>
    </source>
</evidence>
<feature type="transmembrane region" description="Helical" evidence="8">
    <location>
        <begin position="379"/>
        <end position="400"/>
    </location>
</feature>
<comment type="subcellular location">
    <subcellularLocation>
        <location evidence="1">Cell membrane</location>
        <topology evidence="1">Multi-pass membrane protein</topology>
    </subcellularLocation>
</comment>
<keyword evidence="3" id="KW-0813">Transport</keyword>
<dbReference type="InterPro" id="IPR006043">
    <property type="entry name" value="NCS2"/>
</dbReference>
<dbReference type="Pfam" id="PF00860">
    <property type="entry name" value="Xan_ur_permease"/>
    <property type="match status" value="1"/>
</dbReference>
<organism evidence="9 10">
    <name type="scientific">Tepidibacter hydrothermalis</name>
    <dbReference type="NCBI Taxonomy" id="3036126"/>
    <lineage>
        <taxon>Bacteria</taxon>
        <taxon>Bacillati</taxon>
        <taxon>Bacillota</taxon>
        <taxon>Clostridia</taxon>
        <taxon>Peptostreptococcales</taxon>
        <taxon>Peptostreptococcaceae</taxon>
        <taxon>Tepidibacter</taxon>
    </lineage>
</organism>
<accession>A0ABY8E9T3</accession>
<evidence type="ECO:0000256" key="1">
    <source>
        <dbReference type="ARBA" id="ARBA00004651"/>
    </source>
</evidence>
<protein>
    <submittedName>
        <fullName evidence="9">Nucleobase:cation symporter-2 family protein</fullName>
    </submittedName>
</protein>
<dbReference type="NCBIfam" id="NF037981">
    <property type="entry name" value="NCS2_1"/>
    <property type="match status" value="1"/>
</dbReference>
<name>A0ABY8E9T3_9FIRM</name>
<feature type="transmembrane region" description="Helical" evidence="8">
    <location>
        <begin position="345"/>
        <end position="367"/>
    </location>
</feature>
<feature type="transmembrane region" description="Helical" evidence="8">
    <location>
        <begin position="165"/>
        <end position="184"/>
    </location>
</feature>
<evidence type="ECO:0000256" key="2">
    <source>
        <dbReference type="ARBA" id="ARBA00008821"/>
    </source>
</evidence>
<evidence type="ECO:0000313" key="10">
    <source>
        <dbReference type="Proteomes" id="UP001222800"/>
    </source>
</evidence>
<dbReference type="PANTHER" id="PTHR42810">
    <property type="entry name" value="PURINE PERMEASE C1399.01C-RELATED"/>
    <property type="match status" value="1"/>
</dbReference>
<dbReference type="NCBIfam" id="TIGR00801">
    <property type="entry name" value="ncs2"/>
    <property type="match status" value="1"/>
</dbReference>
<evidence type="ECO:0000256" key="3">
    <source>
        <dbReference type="ARBA" id="ARBA00022448"/>
    </source>
</evidence>
<feature type="transmembrane region" description="Helical" evidence="8">
    <location>
        <begin position="54"/>
        <end position="75"/>
    </location>
</feature>
<evidence type="ECO:0000256" key="5">
    <source>
        <dbReference type="ARBA" id="ARBA00022692"/>
    </source>
</evidence>
<dbReference type="EMBL" id="CP120733">
    <property type="protein sequence ID" value="WFD09692.1"/>
    <property type="molecule type" value="Genomic_DNA"/>
</dbReference>
<keyword evidence="5 8" id="KW-0812">Transmembrane</keyword>
<dbReference type="InterPro" id="IPR006042">
    <property type="entry name" value="Xan_ur_permease"/>
</dbReference>
<dbReference type="NCBIfam" id="TIGR03173">
    <property type="entry name" value="pbuX"/>
    <property type="match status" value="1"/>
</dbReference>
<feature type="transmembrane region" description="Helical" evidence="8">
    <location>
        <begin position="309"/>
        <end position="333"/>
    </location>
</feature>
<proteinExistence type="inferred from homology"/>
<evidence type="ECO:0000256" key="7">
    <source>
        <dbReference type="ARBA" id="ARBA00023136"/>
    </source>
</evidence>
<dbReference type="PROSITE" id="PS01116">
    <property type="entry name" value="XANTH_URACIL_PERMASE"/>
    <property type="match status" value="1"/>
</dbReference>
<keyword evidence="10" id="KW-1185">Reference proteome</keyword>
<feature type="transmembrane region" description="Helical" evidence="8">
    <location>
        <begin position="131"/>
        <end position="153"/>
    </location>
</feature>
<dbReference type="InterPro" id="IPR017588">
    <property type="entry name" value="UacT-like"/>
</dbReference>
<feature type="transmembrane region" description="Helical" evidence="8">
    <location>
        <begin position="406"/>
        <end position="427"/>
    </location>
</feature>
<keyword evidence="7 8" id="KW-0472">Membrane</keyword>
<evidence type="ECO:0000256" key="8">
    <source>
        <dbReference type="SAM" id="Phobius"/>
    </source>
</evidence>
<gene>
    <name evidence="9" type="ORF">P4S50_15040</name>
</gene>
<feature type="transmembrane region" description="Helical" evidence="8">
    <location>
        <begin position="20"/>
        <end position="42"/>
    </location>
</feature>
<comment type="similarity">
    <text evidence="2">Belongs to the nucleobase:cation symporter-2 (NCS2) (TC 2.A.40) family.</text>
</comment>
<reference evidence="9 10" key="1">
    <citation type="submission" date="2023-03" db="EMBL/GenBank/DDBJ databases">
        <title>Complete genome sequence of Tepidibacter sp. SWIR-1, isolated from a deep-sea hydrothermal vent.</title>
        <authorList>
            <person name="Li X."/>
        </authorList>
    </citation>
    <scope>NUCLEOTIDE SEQUENCE [LARGE SCALE GENOMIC DNA]</scope>
    <source>
        <strain evidence="9 10">SWIR-1</strain>
    </source>
</reference>
<feature type="transmembrane region" description="Helical" evidence="8">
    <location>
        <begin position="107"/>
        <end position="125"/>
    </location>
</feature>